<comment type="caution">
    <text evidence="1">The sequence shown here is derived from an EMBL/GenBank/DDBJ whole genome shotgun (WGS) entry which is preliminary data.</text>
</comment>
<proteinExistence type="predicted"/>
<name>A0ACC5XV85_PANGG</name>
<dbReference type="EMBL" id="CM040481">
    <property type="protein sequence ID" value="MCI4395092.1"/>
    <property type="molecule type" value="Genomic_DNA"/>
</dbReference>
<gene>
    <name evidence="1" type="ORF">PGIGA_G00176410</name>
</gene>
<dbReference type="Proteomes" id="UP000829447">
    <property type="component" value="Linkage Group LG28"/>
</dbReference>
<reference evidence="1 2" key="1">
    <citation type="journal article" date="2022" name="bioRxiv">
        <title>An ancient truncated duplication of the anti-Mullerian hormone receptor type 2 gene is a potential conserved master sex determinant in the Pangasiidae catfish family.</title>
        <authorList>
            <person name="Wen M."/>
            <person name="Pan Q."/>
            <person name="Jouanno E."/>
            <person name="Montfort J."/>
            <person name="Zahm M."/>
            <person name="Cabau C."/>
            <person name="Klopp C."/>
            <person name="Iampietro C."/>
            <person name="Roques C."/>
            <person name="Bouchez O."/>
            <person name="Castinel A."/>
            <person name="Donnadieu C."/>
            <person name="Parrinello H."/>
            <person name="Poncet C."/>
            <person name="Belmonte E."/>
            <person name="Gautier V."/>
            <person name="Avarre J.-C."/>
            <person name="Dugue R."/>
            <person name="Gustiano R."/>
            <person name="Ha T.T.T."/>
            <person name="Campet M."/>
            <person name="Sriphairoj K."/>
            <person name="Ribolli J."/>
            <person name="de Almeida F.L."/>
            <person name="Desvignes T."/>
            <person name="Postlethwait J.H."/>
            <person name="Bucao C.F."/>
            <person name="Robinson-Rechavi M."/>
            <person name="Bobe J."/>
            <person name="Herpin A."/>
            <person name="Guiguen Y."/>
        </authorList>
    </citation>
    <scope>NUCLEOTIDE SEQUENCE [LARGE SCALE GENOMIC DNA]</scope>
    <source>
        <strain evidence="1">YG-Dec2019</strain>
    </source>
</reference>
<protein>
    <submittedName>
        <fullName evidence="1">Uncharacterized protein</fullName>
    </submittedName>
</protein>
<evidence type="ECO:0000313" key="1">
    <source>
        <dbReference type="EMBL" id="MCI4395092.1"/>
    </source>
</evidence>
<organism evidence="1 2">
    <name type="scientific">Pangasianodon gigas</name>
    <name type="common">Mekong giant catfish</name>
    <name type="synonym">Pangasius gigas</name>
    <dbReference type="NCBI Taxonomy" id="30993"/>
    <lineage>
        <taxon>Eukaryota</taxon>
        <taxon>Metazoa</taxon>
        <taxon>Chordata</taxon>
        <taxon>Craniata</taxon>
        <taxon>Vertebrata</taxon>
        <taxon>Euteleostomi</taxon>
        <taxon>Actinopterygii</taxon>
        <taxon>Neopterygii</taxon>
        <taxon>Teleostei</taxon>
        <taxon>Ostariophysi</taxon>
        <taxon>Siluriformes</taxon>
        <taxon>Pangasiidae</taxon>
        <taxon>Pangasianodon</taxon>
    </lineage>
</organism>
<accession>A0ACC5XV85</accession>
<keyword evidence="2" id="KW-1185">Reference proteome</keyword>
<sequence>MGPRGLLFWLALCLVLVRIYSINVLETMEDLKKITNFGKHFPQQGLVLLCWLLSQGKFDQNGKLRLNFNPAEERFGIHEYRNDQLTFPSLSNTDFLYFTLGNLKIPNNQLPNYITRIFSNSRGHPKRNVDRVMIQIQKNDPTVVDKVYITQHSENKGSDYDEDLTYLIGKELLKKILELCRPDGDSSNQKHDDNDHQPDHQRFQQIQSMFQKAPYLHEFLYLAGYNPPNNVNQRGKYNCPAKYEHSELENIKLELRSKLNGQARIVWEGIPVEMLKKEMKIGIYNDEDEDNPLVEYSLNGRAYGEIDTHLALNRGLHLRLLKPMTIFETVYESPGFDDSEIEKDHTVARETVEKSHPFFTFNNLFSLVISPFSNLFSLVFLIFSNVFSLVYFIVSSLFSLVYFIVSSLFSLVYFIVSSLLSLVYFTVSSLLSLVYITVSNFFSLLFFICQEILFALGKLISLVFSVCFNLVTLLLTALLIEIVRRAITEVTDNRPRAAPPIVVVSHGRPGF</sequence>
<evidence type="ECO:0000313" key="2">
    <source>
        <dbReference type="Proteomes" id="UP000829447"/>
    </source>
</evidence>